<proteinExistence type="predicted"/>
<accession>A0A4D6T6F7</accession>
<dbReference type="Proteomes" id="UP000298794">
    <property type="component" value="Segment"/>
</dbReference>
<protein>
    <submittedName>
        <fullName evidence="2">Methyltransferase</fullName>
    </submittedName>
</protein>
<evidence type="ECO:0000256" key="1">
    <source>
        <dbReference type="SAM" id="MobiDB-lite"/>
    </source>
</evidence>
<evidence type="ECO:0000313" key="2">
    <source>
        <dbReference type="EMBL" id="QCG77626.1"/>
    </source>
</evidence>
<keyword evidence="2" id="KW-0808">Transferase</keyword>
<dbReference type="NCBIfam" id="TIGR04474">
    <property type="entry name" value="tcm_partner"/>
    <property type="match status" value="1"/>
</dbReference>
<sequence>MATGANENYWRGHRLPGVLKLDLIKNYLPVFLLRTGSVGKRVAYVDGYAGRGRYEDGSLGSPGIVLEFAASQLYGPRSTRVSLHLCEKDGTSYAELAGLAGRFAARGIDVDAVHGDARDHLIATLPRVNGIPTFIFEDPTGLGLPYTDLVSAMNRSRSGKWPPTELMINLSLEAIRRIGGLLTSPHANQQALSRLDNALGGQWWRDLFGTGGPRAVTAVVNEFTNRLGADTESTVVSVPVRRGPGHQPVYHLVFASRHPAGVWNFAHCVARATEKWWQAAEAIEIKRRDAAAGDQLALLDLPPEMGRPTLAETELAAVPHVADNIARLVEQKGAIVLGQYPREVFGAYLGQVRDSVARDAVKRLHKEGRTPSTGTGGPKTEQLVVERTAVDPGRRVTR</sequence>
<dbReference type="InterPro" id="IPR031009">
    <property type="entry name" value="Tcm_partner"/>
</dbReference>
<dbReference type="GO" id="GO:0032259">
    <property type="term" value="P:methylation"/>
    <property type="evidence" value="ECO:0007669"/>
    <property type="project" value="UniProtKB-KW"/>
</dbReference>
<feature type="region of interest" description="Disordered" evidence="1">
    <location>
        <begin position="364"/>
        <end position="398"/>
    </location>
</feature>
<evidence type="ECO:0000313" key="3">
    <source>
        <dbReference type="Proteomes" id="UP000298794"/>
    </source>
</evidence>
<feature type="compositionally biased region" description="Basic and acidic residues" evidence="1">
    <location>
        <begin position="388"/>
        <end position="398"/>
    </location>
</feature>
<dbReference type="RefSeq" id="YP_009822331.1">
    <property type="nucleotide sequence ID" value="NC_048185.1"/>
</dbReference>
<reference evidence="2 3" key="1">
    <citation type="submission" date="2019-04" db="EMBL/GenBank/DDBJ databases">
        <authorList>
            <person name="Adelsberg A.K."/>
            <person name="Kohli N."/>
            <person name="Marar C.I."/>
            <person name="Roccamo R.A."/>
            <person name="Shoush J.M."/>
            <person name="Butela K.A."/>
            <person name="Garlena R.A."/>
            <person name="Russell D.A."/>
            <person name="Pope W.H."/>
            <person name="Jacobs-Sera D."/>
            <person name="Hatfull G.F."/>
        </authorList>
    </citation>
    <scope>NUCLEOTIDE SEQUENCE [LARGE SCALE GENOMIC DNA]</scope>
</reference>
<dbReference type="GeneID" id="55013827"/>
<dbReference type="KEGG" id="vg:55013827"/>
<organism evidence="2 3">
    <name type="scientific">Gordonia phage Fairfaxidum</name>
    <dbReference type="NCBI Taxonomy" id="2572526"/>
    <lineage>
        <taxon>Viruses</taxon>
        <taxon>Duplodnaviria</taxon>
        <taxon>Heunggongvirae</taxon>
        <taxon>Uroviricota</taxon>
        <taxon>Caudoviricetes</taxon>
        <taxon>Fairfaxidumvirus</taxon>
        <taxon>Fairfaxidumvirus fairfaxidum</taxon>
    </lineage>
</organism>
<name>A0A4D6T6F7_9CAUD</name>
<dbReference type="EMBL" id="MK814757">
    <property type="protein sequence ID" value="QCG77626.1"/>
    <property type="molecule type" value="Genomic_DNA"/>
</dbReference>
<dbReference type="GO" id="GO:0008168">
    <property type="term" value="F:methyltransferase activity"/>
    <property type="evidence" value="ECO:0007669"/>
    <property type="project" value="UniProtKB-KW"/>
</dbReference>
<keyword evidence="2" id="KW-0489">Methyltransferase</keyword>
<keyword evidence="3" id="KW-1185">Reference proteome</keyword>
<gene>
    <name evidence="2" type="primary">43</name>
    <name evidence="2" type="ORF">SEA_FAIRFAXIDUM_43</name>
</gene>